<dbReference type="Pfam" id="PF00725">
    <property type="entry name" value="3HCDH"/>
    <property type="match status" value="1"/>
</dbReference>
<evidence type="ECO:0000256" key="6">
    <source>
        <dbReference type="ARBA" id="ARBA00023098"/>
    </source>
</evidence>
<dbReference type="PANTHER" id="PTHR48075:SF7">
    <property type="entry name" value="3-HYDROXYACYL-COA DEHYDROGENASE-RELATED"/>
    <property type="match status" value="1"/>
</dbReference>
<comment type="caution">
    <text evidence="10">The sequence shown here is derived from an EMBL/GenBank/DDBJ whole genome shotgun (WGS) entry which is preliminary data.</text>
</comment>
<comment type="pathway">
    <text evidence="1">Lipid metabolism; fatty acid beta-oxidation.</text>
</comment>
<dbReference type="InterPro" id="IPR006176">
    <property type="entry name" value="3-OHacyl-CoA_DH_NAD-bd"/>
</dbReference>
<evidence type="ECO:0000256" key="3">
    <source>
        <dbReference type="ARBA" id="ARBA00022963"/>
    </source>
</evidence>
<keyword evidence="2" id="KW-0276">Fatty acid metabolism</keyword>
<dbReference type="Gene3D" id="1.10.1040.50">
    <property type="match status" value="1"/>
</dbReference>
<gene>
    <name evidence="10" type="ORF">Q0590_08270</name>
</gene>
<protein>
    <submittedName>
        <fullName evidence="10">3-hydroxyacyl-CoA dehydrogenase/enoyl-CoA hydratase family protein</fullName>
    </submittedName>
</protein>
<organism evidence="10 11">
    <name type="scientific">Rhodocytophaga aerolata</name>
    <dbReference type="NCBI Taxonomy" id="455078"/>
    <lineage>
        <taxon>Bacteria</taxon>
        <taxon>Pseudomonadati</taxon>
        <taxon>Bacteroidota</taxon>
        <taxon>Cytophagia</taxon>
        <taxon>Cytophagales</taxon>
        <taxon>Rhodocytophagaceae</taxon>
        <taxon>Rhodocytophaga</taxon>
    </lineage>
</organism>
<dbReference type="Proteomes" id="UP001168528">
    <property type="component" value="Unassembled WGS sequence"/>
</dbReference>
<proteinExistence type="predicted"/>
<name>A0ABT8R4M0_9BACT</name>
<keyword evidence="4" id="KW-0560">Oxidoreductase</keyword>
<evidence type="ECO:0000313" key="10">
    <source>
        <dbReference type="EMBL" id="MDO1446243.1"/>
    </source>
</evidence>
<dbReference type="InterPro" id="IPR006108">
    <property type="entry name" value="3HC_DH_C"/>
</dbReference>
<keyword evidence="5" id="KW-0520">NAD</keyword>
<dbReference type="PANTHER" id="PTHR48075">
    <property type="entry name" value="3-HYDROXYACYL-COA DEHYDROGENASE FAMILY PROTEIN"/>
    <property type="match status" value="1"/>
</dbReference>
<dbReference type="RefSeq" id="WP_302037042.1">
    <property type="nucleotide sequence ID" value="NZ_JAUKPO010000003.1"/>
</dbReference>
<evidence type="ECO:0000256" key="1">
    <source>
        <dbReference type="ARBA" id="ARBA00005005"/>
    </source>
</evidence>
<accession>A0ABT8R4M0</accession>
<keyword evidence="6" id="KW-0443">Lipid metabolism</keyword>
<dbReference type="InterPro" id="IPR029045">
    <property type="entry name" value="ClpP/crotonase-like_dom_sf"/>
</dbReference>
<feature type="domain" description="3-hydroxyacyl-CoA dehydrogenase NAD binding" evidence="9">
    <location>
        <begin position="26"/>
        <end position="224"/>
    </location>
</feature>
<comment type="catalytic activity">
    <reaction evidence="7">
        <text>a (3S)-3-hydroxyacyl-CoA + NAD(+) = a 3-oxoacyl-CoA + NADH + H(+)</text>
        <dbReference type="Rhea" id="RHEA:22432"/>
        <dbReference type="ChEBI" id="CHEBI:15378"/>
        <dbReference type="ChEBI" id="CHEBI:57318"/>
        <dbReference type="ChEBI" id="CHEBI:57540"/>
        <dbReference type="ChEBI" id="CHEBI:57945"/>
        <dbReference type="ChEBI" id="CHEBI:90726"/>
        <dbReference type="EC" id="1.1.1.35"/>
    </reaction>
</comment>
<dbReference type="CDD" id="cd06558">
    <property type="entry name" value="crotonase-like"/>
    <property type="match status" value="1"/>
</dbReference>
<dbReference type="InterPro" id="IPR008927">
    <property type="entry name" value="6-PGluconate_DH-like_C_sf"/>
</dbReference>
<keyword evidence="11" id="KW-1185">Reference proteome</keyword>
<evidence type="ECO:0000313" key="11">
    <source>
        <dbReference type="Proteomes" id="UP001168528"/>
    </source>
</evidence>
<dbReference type="SUPFAM" id="SSF51735">
    <property type="entry name" value="NAD(P)-binding Rossmann-fold domains"/>
    <property type="match status" value="1"/>
</dbReference>
<dbReference type="Gene3D" id="3.40.50.720">
    <property type="entry name" value="NAD(P)-binding Rossmann-like Domain"/>
    <property type="match status" value="1"/>
</dbReference>
<evidence type="ECO:0000256" key="7">
    <source>
        <dbReference type="ARBA" id="ARBA00049556"/>
    </source>
</evidence>
<sequence length="820" mass="91514">MEPTLVEKKIQPEKSKTRSAKRTIRKVAVLGSGIMGSRIACHFANIGVEVLLMDIVPKELSDAEKAKGLSLENKQVRNRVVNDSFQNAIKSSPAPLYHKSFASRIKLGNFEDNMKDIAAYDWVIEVVVENLKIKKIIYDQVEQFRKPGSLVTSNTSGIPIHLMAEGRSEDFQRHFCGTHFFNPPRYLKLLEIIPTQKTDQPVVDFLMHYGDLYLGKTTVLAKDTPAFIANRVGVYSLMRTLQIVEEMGLTVEEVDKLTGLVVGRPKSGTFRLSDIVGLDTTINVSNNLYEGLPTDESRNGFKLPTIVQKMQERKWLGDKTGQGFYRKIKTPEGQTEILSLDLNTFEYRPQQKARFETLESTKSIENVKDRFAVLLAGRDKAGEFYRRTFLDIFQYVSNRIPEIADELYRIDAAVSAGFAWEVGPFETWDAIGVKKVVQLMEETGKKPAAWVYEMLQCGHESFYKVEGGQKQYYDIPTKSYKAIPGTEEFIILDNLRGSGKKVWGNKGATLFDIGDGVLNLEFHTKMNTLGAEVVEGITKSISLAEKDFAGLVIGNDGANFSAGANLAMIFMYAIEQEYDEIDFMIRQFQNTIMRVRYSAIPVVVAPHGMTLGGGCEMVMHADRVQAAAETYMGLVEVGVGLIPGGGGTKEMTLRVSDRIEAGDVELNALQNTFMNIAQAKVSTSAQEAFDLDILRRGDQITLNRSRLIADAKTAVLDLVEQGYTQPLPRKDIKVQGKTGMALFKTGIYGMLTGRYISEHDAKIANKIAYVMCGGDLSYPQLVSEQYLLDLEREAFLSLTGEKKTLERIQSILQGGKPLRN</sequence>
<evidence type="ECO:0000256" key="4">
    <source>
        <dbReference type="ARBA" id="ARBA00023002"/>
    </source>
</evidence>
<dbReference type="SUPFAM" id="SSF48179">
    <property type="entry name" value="6-phosphogluconate dehydrogenase C-terminal domain-like"/>
    <property type="match status" value="2"/>
</dbReference>
<evidence type="ECO:0000259" key="8">
    <source>
        <dbReference type="Pfam" id="PF00725"/>
    </source>
</evidence>
<dbReference type="Pfam" id="PF00378">
    <property type="entry name" value="ECH_1"/>
    <property type="match status" value="1"/>
</dbReference>
<reference evidence="10" key="1">
    <citation type="submission" date="2023-07" db="EMBL/GenBank/DDBJ databases">
        <title>The genome sequence of Rhodocytophaga aerolata KACC 12507.</title>
        <authorList>
            <person name="Zhang X."/>
        </authorList>
    </citation>
    <scope>NUCLEOTIDE SEQUENCE</scope>
    <source>
        <strain evidence="10">KACC 12507</strain>
    </source>
</reference>
<keyword evidence="3" id="KW-0442">Lipid degradation</keyword>
<dbReference type="Gene3D" id="3.90.226.10">
    <property type="entry name" value="2-enoyl-CoA Hydratase, Chain A, domain 1"/>
    <property type="match status" value="1"/>
</dbReference>
<dbReference type="InterPro" id="IPR036291">
    <property type="entry name" value="NAD(P)-bd_dom_sf"/>
</dbReference>
<dbReference type="SUPFAM" id="SSF52096">
    <property type="entry name" value="ClpP/crotonase"/>
    <property type="match status" value="1"/>
</dbReference>
<dbReference type="EMBL" id="JAUKPO010000003">
    <property type="protein sequence ID" value="MDO1446243.1"/>
    <property type="molecule type" value="Genomic_DNA"/>
</dbReference>
<feature type="domain" description="3-hydroxyacyl-CoA dehydrogenase C-terminal" evidence="8">
    <location>
        <begin position="227"/>
        <end position="326"/>
    </location>
</feature>
<evidence type="ECO:0000256" key="2">
    <source>
        <dbReference type="ARBA" id="ARBA00022832"/>
    </source>
</evidence>
<evidence type="ECO:0000259" key="9">
    <source>
        <dbReference type="Pfam" id="PF02737"/>
    </source>
</evidence>
<dbReference type="InterPro" id="IPR001753">
    <property type="entry name" value="Enoyl-CoA_hydra/iso"/>
</dbReference>
<dbReference type="Pfam" id="PF02737">
    <property type="entry name" value="3HCDH_N"/>
    <property type="match status" value="1"/>
</dbReference>
<evidence type="ECO:0000256" key="5">
    <source>
        <dbReference type="ARBA" id="ARBA00023027"/>
    </source>
</evidence>